<feature type="domain" description="VWFA" evidence="3">
    <location>
        <begin position="79"/>
        <end position="276"/>
    </location>
</feature>
<evidence type="ECO:0000313" key="4">
    <source>
        <dbReference type="EMBL" id="PLS29014.1"/>
    </source>
</evidence>
<gene>
    <name evidence="4" type="ORF">Uis4E_0951</name>
</gene>
<sequence length="343" mass="35914">MNATWTLSPAFGWPVGGAIAAAMLALAVVGVVRHVRHAAGDETVASCVRRTLVCLLVALAALTPSMVASTTSRAVNATDVVVAVDVTGSMAVTDAHYGSDTAITRLEAARKAVDDLTTMYADSSFAALRFGASGTLDVPLTPDAPAIRSWANTLVPEATSVSAGSSLDAPLDQLVTTLKQIRDQHQDDAIVLYVITDGEQTSAKARRTFSSLRGYLDDAFTVGVGSTEGGNIPKIADGVSSGGDAESQEWVTDPDTGQPGVSKMDEGNLKDIADEMGGTYLKVDAADTMTKGLSAKTSDKWKMTDTRKERTRVTPVVWPIAIAAALLLAWEAGAQFALSRRLI</sequence>
<evidence type="ECO:0000259" key="3">
    <source>
        <dbReference type="PROSITE" id="PS50234"/>
    </source>
</evidence>
<dbReference type="Gene3D" id="3.40.50.410">
    <property type="entry name" value="von Willebrand factor, type A domain"/>
    <property type="match status" value="1"/>
</dbReference>
<dbReference type="EMBL" id="NMWT01000010">
    <property type="protein sequence ID" value="PLS29014.1"/>
    <property type="molecule type" value="Genomic_DNA"/>
</dbReference>
<dbReference type="OrthoDB" id="9814325at2"/>
<dbReference type="PROSITE" id="PS50234">
    <property type="entry name" value="VWFA"/>
    <property type="match status" value="1"/>
</dbReference>
<dbReference type="InterPro" id="IPR002035">
    <property type="entry name" value="VWF_A"/>
</dbReference>
<evidence type="ECO:0000256" key="2">
    <source>
        <dbReference type="SAM" id="Phobius"/>
    </source>
</evidence>
<protein>
    <submittedName>
        <fullName evidence="4">VWA domain-containing protein</fullName>
    </submittedName>
</protein>
<keyword evidence="5" id="KW-1185">Reference proteome</keyword>
<dbReference type="Pfam" id="PF13519">
    <property type="entry name" value="VWA_2"/>
    <property type="match status" value="1"/>
</dbReference>
<evidence type="ECO:0000256" key="1">
    <source>
        <dbReference type="SAM" id="MobiDB-lite"/>
    </source>
</evidence>
<dbReference type="RefSeq" id="WP_101622103.1">
    <property type="nucleotide sequence ID" value="NZ_NMWT01000010.1"/>
</dbReference>
<keyword evidence="2" id="KW-0812">Transmembrane</keyword>
<keyword evidence="2" id="KW-1133">Transmembrane helix</keyword>
<feature type="transmembrane region" description="Helical" evidence="2">
    <location>
        <begin position="12"/>
        <end position="35"/>
    </location>
</feature>
<accession>A0A2N5J475</accession>
<name>A0A2N5J475_9BIFI</name>
<dbReference type="Proteomes" id="UP000235034">
    <property type="component" value="Unassembled WGS sequence"/>
</dbReference>
<feature type="transmembrane region" description="Helical" evidence="2">
    <location>
        <begin position="316"/>
        <end position="338"/>
    </location>
</feature>
<reference evidence="4 5" key="1">
    <citation type="submission" date="2017-07" db="EMBL/GenBank/DDBJ databases">
        <title>Bifidobacterium novel species.</title>
        <authorList>
            <person name="Lugli G.A."/>
            <person name="Milani C."/>
            <person name="Duranti S."/>
            <person name="Mangifesta M."/>
        </authorList>
    </citation>
    <scope>NUCLEOTIDE SEQUENCE [LARGE SCALE GENOMIC DNA]</scope>
    <source>
        <strain evidence="4 5">77</strain>
    </source>
</reference>
<dbReference type="InterPro" id="IPR036465">
    <property type="entry name" value="vWFA_dom_sf"/>
</dbReference>
<comment type="caution">
    <text evidence="4">The sequence shown here is derived from an EMBL/GenBank/DDBJ whole genome shotgun (WGS) entry which is preliminary data.</text>
</comment>
<organism evidence="4 5">
    <name type="scientific">Bifidobacterium parmae</name>
    <dbReference type="NCBI Taxonomy" id="361854"/>
    <lineage>
        <taxon>Bacteria</taxon>
        <taxon>Bacillati</taxon>
        <taxon>Actinomycetota</taxon>
        <taxon>Actinomycetes</taxon>
        <taxon>Bifidobacteriales</taxon>
        <taxon>Bifidobacteriaceae</taxon>
        <taxon>Bifidobacterium</taxon>
    </lineage>
</organism>
<proteinExistence type="predicted"/>
<evidence type="ECO:0000313" key="5">
    <source>
        <dbReference type="Proteomes" id="UP000235034"/>
    </source>
</evidence>
<dbReference type="AlphaFoldDB" id="A0A2N5J475"/>
<dbReference type="SUPFAM" id="SSF53300">
    <property type="entry name" value="vWA-like"/>
    <property type="match status" value="1"/>
</dbReference>
<feature type="region of interest" description="Disordered" evidence="1">
    <location>
        <begin position="239"/>
        <end position="263"/>
    </location>
</feature>
<keyword evidence="2" id="KW-0472">Membrane</keyword>